<evidence type="ECO:0000313" key="2">
    <source>
        <dbReference type="EMBL" id="CAD1835096.1"/>
    </source>
</evidence>
<sequence>MACSASPRIPTPPHLPSPAAAAALLPRPATFSRALHATPSSGNSGSGGGAQGNFLLVPGATMATILMLGILHARRLYNDKKACFSHRTLCCFSISEPSAAKEAQDRGKSIAYVMAFSLQSMGRGSSFRLSFPSELACCTHIRNLYVENGGVAAFKMGSTVVLIFQAPVSESLGDGLSSDFRFCVKSGDKVKVREAIGR</sequence>
<organism evidence="2">
    <name type="scientific">Ananas comosus var. bracteatus</name>
    <name type="common">red pineapple</name>
    <dbReference type="NCBI Taxonomy" id="296719"/>
    <lineage>
        <taxon>Eukaryota</taxon>
        <taxon>Viridiplantae</taxon>
        <taxon>Streptophyta</taxon>
        <taxon>Embryophyta</taxon>
        <taxon>Tracheophyta</taxon>
        <taxon>Spermatophyta</taxon>
        <taxon>Magnoliopsida</taxon>
        <taxon>Liliopsida</taxon>
        <taxon>Poales</taxon>
        <taxon>Bromeliaceae</taxon>
        <taxon>Bromelioideae</taxon>
        <taxon>Ananas</taxon>
    </lineage>
</organism>
<proteinExistence type="predicted"/>
<name>A0A6V7PWS9_ANACO</name>
<gene>
    <name evidence="2" type="ORF">CB5_LOCUS18307</name>
</gene>
<dbReference type="AlphaFoldDB" id="A0A6V7PWS9"/>
<keyword evidence="1" id="KW-1133">Transmembrane helix</keyword>
<dbReference type="EMBL" id="LR862153">
    <property type="protein sequence ID" value="CAD1835096.1"/>
    <property type="molecule type" value="Genomic_DNA"/>
</dbReference>
<reference evidence="2" key="1">
    <citation type="submission" date="2020-07" db="EMBL/GenBank/DDBJ databases">
        <authorList>
            <person name="Lin J."/>
        </authorList>
    </citation>
    <scope>NUCLEOTIDE SEQUENCE</scope>
</reference>
<keyword evidence="1" id="KW-0812">Transmembrane</keyword>
<accession>A0A6V7PWS9</accession>
<feature type="transmembrane region" description="Helical" evidence="1">
    <location>
        <begin position="54"/>
        <end position="71"/>
    </location>
</feature>
<protein>
    <submittedName>
        <fullName evidence="2">Uncharacterized protein</fullName>
    </submittedName>
</protein>
<evidence type="ECO:0000256" key="1">
    <source>
        <dbReference type="SAM" id="Phobius"/>
    </source>
</evidence>
<keyword evidence="1" id="KW-0472">Membrane</keyword>